<feature type="region of interest" description="Disordered" evidence="9">
    <location>
        <begin position="129"/>
        <end position="154"/>
    </location>
</feature>
<feature type="compositionally biased region" description="Basic and acidic residues" evidence="9">
    <location>
        <begin position="145"/>
        <end position="154"/>
    </location>
</feature>
<dbReference type="OrthoDB" id="21573at2759"/>
<accession>A0A0B7FNG3</accession>
<evidence type="ECO:0000256" key="6">
    <source>
        <dbReference type="ARBA" id="ARBA00022917"/>
    </source>
</evidence>
<comment type="subcellular location">
    <subcellularLocation>
        <location evidence="1">Mitochondrion</location>
    </subcellularLocation>
</comment>
<comment type="similarity">
    <text evidence="2">Belongs to the IF-3 family.</text>
</comment>
<dbReference type="GO" id="GO:0043022">
    <property type="term" value="F:ribosome binding"/>
    <property type="evidence" value="ECO:0007669"/>
    <property type="project" value="TreeGrafter"/>
</dbReference>
<name>A0A0B7FNG3_THACB</name>
<keyword evidence="11" id="KW-1185">Reference proteome</keyword>
<dbReference type="Proteomes" id="UP000059188">
    <property type="component" value="Unassembled WGS sequence"/>
</dbReference>
<evidence type="ECO:0000313" key="11">
    <source>
        <dbReference type="Proteomes" id="UP000059188"/>
    </source>
</evidence>
<dbReference type="AlphaFoldDB" id="A0A0B7FNG3"/>
<evidence type="ECO:0000256" key="2">
    <source>
        <dbReference type="ARBA" id="ARBA00005439"/>
    </source>
</evidence>
<keyword evidence="6" id="KW-0648">Protein biosynthesis</keyword>
<dbReference type="InterPro" id="IPR036788">
    <property type="entry name" value="T_IF-3_C_sf"/>
</dbReference>
<dbReference type="GO" id="GO:0005739">
    <property type="term" value="C:mitochondrion"/>
    <property type="evidence" value="ECO:0007669"/>
    <property type="project" value="UniProtKB-SubCell"/>
</dbReference>
<dbReference type="SUPFAM" id="SSF55200">
    <property type="entry name" value="Translation initiation factor IF3, C-terminal domain"/>
    <property type="match status" value="1"/>
</dbReference>
<protein>
    <recommendedName>
        <fullName evidence="4">Altered inheritance of mitochondria protein 23, mitochondrial</fullName>
    </recommendedName>
</protein>
<evidence type="ECO:0000256" key="4">
    <source>
        <dbReference type="ARBA" id="ARBA00013994"/>
    </source>
</evidence>
<dbReference type="STRING" id="1108050.A0A0B7FNG3"/>
<proteinExistence type="inferred from homology"/>
<evidence type="ECO:0000256" key="1">
    <source>
        <dbReference type="ARBA" id="ARBA00004173"/>
    </source>
</evidence>
<dbReference type="InterPro" id="IPR001288">
    <property type="entry name" value="Translation_initiation_fac_3"/>
</dbReference>
<organism evidence="10 11">
    <name type="scientific">Thanatephorus cucumeris (strain AG1-IB / isolate 7/3/14)</name>
    <name type="common">Lettuce bottom rot fungus</name>
    <name type="synonym">Rhizoctonia solani</name>
    <dbReference type="NCBI Taxonomy" id="1108050"/>
    <lineage>
        <taxon>Eukaryota</taxon>
        <taxon>Fungi</taxon>
        <taxon>Dikarya</taxon>
        <taxon>Basidiomycota</taxon>
        <taxon>Agaricomycotina</taxon>
        <taxon>Agaricomycetes</taxon>
        <taxon>Cantharellales</taxon>
        <taxon>Ceratobasidiaceae</taxon>
        <taxon>Rhizoctonia</taxon>
        <taxon>Rhizoctonia solani AG-1</taxon>
    </lineage>
</organism>
<dbReference type="Gene3D" id="3.30.110.10">
    <property type="entry name" value="Translation initiation factor 3 (IF-3), C-terminal domain"/>
    <property type="match status" value="1"/>
</dbReference>
<dbReference type="Pfam" id="PF14877">
    <property type="entry name" value="mIF3"/>
    <property type="match status" value="1"/>
</dbReference>
<keyword evidence="8" id="KW-0496">Mitochondrion</keyword>
<dbReference type="GO" id="GO:0070124">
    <property type="term" value="P:mitochondrial translational initiation"/>
    <property type="evidence" value="ECO:0007669"/>
    <property type="project" value="TreeGrafter"/>
</dbReference>
<dbReference type="EMBL" id="LN679103">
    <property type="protein sequence ID" value="CEL59215.1"/>
    <property type="molecule type" value="Genomic_DNA"/>
</dbReference>
<dbReference type="GO" id="GO:0003743">
    <property type="term" value="F:translation initiation factor activity"/>
    <property type="evidence" value="ECO:0007669"/>
    <property type="project" value="UniProtKB-KW"/>
</dbReference>
<reference evidence="10 11" key="1">
    <citation type="submission" date="2014-11" db="EMBL/GenBank/DDBJ databases">
        <authorList>
            <person name="Wibberg Daniel"/>
        </authorList>
    </citation>
    <scope>NUCLEOTIDE SEQUENCE [LARGE SCALE GENOMIC DNA]</scope>
    <source>
        <strain evidence="10">Rhizoctonia solani AG1-IB 7/3/14</strain>
    </source>
</reference>
<evidence type="ECO:0000256" key="7">
    <source>
        <dbReference type="ARBA" id="ARBA00022946"/>
    </source>
</evidence>
<evidence type="ECO:0000256" key="3">
    <source>
        <dbReference type="ARBA" id="ARBA00008476"/>
    </source>
</evidence>
<evidence type="ECO:0000256" key="5">
    <source>
        <dbReference type="ARBA" id="ARBA00022540"/>
    </source>
</evidence>
<dbReference type="GO" id="GO:0032790">
    <property type="term" value="P:ribosome disassembly"/>
    <property type="evidence" value="ECO:0007669"/>
    <property type="project" value="TreeGrafter"/>
</dbReference>
<sequence length="231" mass="25737">MVAPVLPSIRLAGRALRPTIRSPSLTHAGPSRIVPSLHECRRFESHTAALKRAEAARERAVQNPSFFKNNAIPYTHVRLVNSETNRLEPETELTELLASVDLDANYVQLISTDPPDGGKPLVKIINKHHAAQKERDQKVKKKEQKRAASGRESKEIQLSWNVEPGDLKHKLGKAIKELEKKNLVTISFAPKKGSPLPSRPQMTAKMEMIWNEVKHVAAERIGPKGTVNLVV</sequence>
<dbReference type="PANTHER" id="PTHR10938:SF0">
    <property type="entry name" value="TRANSLATION INITIATION FACTOR IF-3, MITOCHONDRIAL"/>
    <property type="match status" value="1"/>
</dbReference>
<evidence type="ECO:0000256" key="9">
    <source>
        <dbReference type="SAM" id="MobiDB-lite"/>
    </source>
</evidence>
<keyword evidence="7" id="KW-0809">Transit peptide</keyword>
<keyword evidence="5" id="KW-0396">Initiation factor</keyword>
<evidence type="ECO:0000313" key="10">
    <source>
        <dbReference type="EMBL" id="CEL59215.1"/>
    </source>
</evidence>
<evidence type="ECO:0000256" key="8">
    <source>
        <dbReference type="ARBA" id="ARBA00023128"/>
    </source>
</evidence>
<dbReference type="PANTHER" id="PTHR10938">
    <property type="entry name" value="TRANSLATION INITIATION FACTOR IF-3"/>
    <property type="match status" value="1"/>
</dbReference>
<dbReference type="InterPro" id="IPR029427">
    <property type="entry name" value="AIM23"/>
</dbReference>
<comment type="similarity">
    <text evidence="3">Belongs to the AIM23 family.</text>
</comment>
<gene>
    <name evidence="10" type="ORF">RSOLAG1IB_03148</name>
</gene>